<evidence type="ECO:0000313" key="3">
    <source>
        <dbReference type="EMBL" id="GIP15068.1"/>
    </source>
</evidence>
<evidence type="ECO:0000256" key="1">
    <source>
        <dbReference type="SAM" id="SignalP"/>
    </source>
</evidence>
<name>A0A920CX96_9BACL</name>
<accession>A0A920CX96</accession>
<comment type="caution">
    <text evidence="3">The sequence shown here is derived from an EMBL/GenBank/DDBJ whole genome shotgun (WGS) entry which is preliminary data.</text>
</comment>
<keyword evidence="1" id="KW-0732">Signal</keyword>
<dbReference type="RefSeq" id="WP_213513227.1">
    <property type="nucleotide sequence ID" value="NZ_BOSE01000001.1"/>
</dbReference>
<feature type="chain" id="PRO_5039497827" description="SLH domain-containing protein" evidence="1">
    <location>
        <begin position="27"/>
        <end position="699"/>
    </location>
</feature>
<sequence>MLNNTTWKKIMTGALAFTLVSGVALPVLTKQAPIVQAAEATGITPFKDVPAGLYAEKHIYRLSLQQIVKGYENKATGEFTFKYNNTISQEEAVIMAIRFAGLESEVNKNQLIVFQDGFYVKEDYKPYIELAFEKGLLNREEEYAAAAAKPEEKWGAKPASREWVTKLIINTIGEEDKAQQLATAQSAFEDKAEIDSSYLGYVNAAVELGLIKGYTETKFAPKSPINRASFATILSRAQKDFPIEAAGQHYGIVTALTANSITVYEDGVEKTYSIDASTGFYSSDSDFAVEKSRIELYTEVAVIELNDQAKFIETQGSTRYIEETTAPVGRINTNEKIIYIWVNDNPVAVPYDDSTIVRDSAGNQLAITNLREDSRIKIIRDTFRATPKVISIELITEGEQATSTVTGTYVSYITSNNMITIKTDSGLVSKYLSKAPTVTIPYVKHATLDQLIANADKVVLTMNGKDEVIDISVPSVDLKTLYLPSIVSYDPAKQLVTVLDASGLKAEALFLTDATRYMINGVLVNRNHLSMNPLEWKGLTLRYVEADGKKNIVYFDMMSEVDGLVTDVNYFDEIVELQLADGTLTQLNYKGATFESLTKSNLTPLDLKKGVNVTADLSSKDGSVVNFRFYETHQATISAISTATKQVTFKLDNKTYSVLYDEAQFVDASGKTIAFTELKTNKTMIVGFSGNRIVRAIMQ</sequence>
<keyword evidence="4" id="KW-1185">Reference proteome</keyword>
<feature type="domain" description="SLH" evidence="2">
    <location>
        <begin position="185"/>
        <end position="248"/>
    </location>
</feature>
<dbReference type="AlphaFoldDB" id="A0A920CX96"/>
<reference evidence="3" key="1">
    <citation type="submission" date="2021-03" db="EMBL/GenBank/DDBJ databases">
        <title>Antimicrobial resistance genes in bacteria isolated from Japanese honey, and their potential for conferring macrolide and lincosamide resistance in the American foulbrood pathogen Paenibacillus larvae.</title>
        <authorList>
            <person name="Okamoto M."/>
            <person name="Kumagai M."/>
            <person name="Kanamori H."/>
            <person name="Takamatsu D."/>
        </authorList>
    </citation>
    <scope>NUCLEOTIDE SEQUENCE</scope>
    <source>
        <strain evidence="3">J40TS1</strain>
    </source>
</reference>
<feature type="signal peptide" evidence="1">
    <location>
        <begin position="1"/>
        <end position="26"/>
    </location>
</feature>
<organism evidence="3 4">
    <name type="scientific">Paenibacillus montaniterrae</name>
    <dbReference type="NCBI Taxonomy" id="429341"/>
    <lineage>
        <taxon>Bacteria</taxon>
        <taxon>Bacillati</taxon>
        <taxon>Bacillota</taxon>
        <taxon>Bacilli</taxon>
        <taxon>Bacillales</taxon>
        <taxon>Paenibacillaceae</taxon>
        <taxon>Paenibacillus</taxon>
    </lineage>
</organism>
<dbReference type="PROSITE" id="PS51272">
    <property type="entry name" value="SLH"/>
    <property type="match status" value="2"/>
</dbReference>
<gene>
    <name evidence="3" type="ORF">J40TS1_07100</name>
</gene>
<dbReference type="Proteomes" id="UP000683139">
    <property type="component" value="Unassembled WGS sequence"/>
</dbReference>
<evidence type="ECO:0000259" key="2">
    <source>
        <dbReference type="PROSITE" id="PS51272"/>
    </source>
</evidence>
<dbReference type="InterPro" id="IPR001119">
    <property type="entry name" value="SLH_dom"/>
</dbReference>
<feature type="domain" description="SLH" evidence="2">
    <location>
        <begin position="42"/>
        <end position="110"/>
    </location>
</feature>
<proteinExistence type="predicted"/>
<dbReference type="Pfam" id="PF00395">
    <property type="entry name" value="SLH"/>
    <property type="match status" value="1"/>
</dbReference>
<protein>
    <recommendedName>
        <fullName evidence="2">SLH domain-containing protein</fullName>
    </recommendedName>
</protein>
<dbReference type="EMBL" id="BOSE01000001">
    <property type="protein sequence ID" value="GIP15068.1"/>
    <property type="molecule type" value="Genomic_DNA"/>
</dbReference>
<evidence type="ECO:0000313" key="4">
    <source>
        <dbReference type="Proteomes" id="UP000683139"/>
    </source>
</evidence>